<dbReference type="InterPro" id="IPR001041">
    <property type="entry name" value="2Fe-2S_ferredoxin-type"/>
</dbReference>
<feature type="binding site" evidence="17">
    <location>
        <position position="462"/>
    </location>
    <ligand>
        <name>FAD</name>
        <dbReference type="ChEBI" id="CHEBI:57692"/>
    </ligand>
</feature>
<dbReference type="PANTHER" id="PTHR11908:SF132">
    <property type="entry name" value="ALDEHYDE OXIDASE 1-RELATED"/>
    <property type="match status" value="1"/>
</dbReference>
<keyword evidence="3 18" id="KW-0500">Molybdenum</keyword>
<reference evidence="22" key="1">
    <citation type="journal article" date="2016" name="Nature">
        <title>The genome of the seagrass Zostera marina reveals angiosperm adaptation to the sea.</title>
        <authorList>
            <person name="Olsen J.L."/>
            <person name="Rouze P."/>
            <person name="Verhelst B."/>
            <person name="Lin Y.-C."/>
            <person name="Bayer T."/>
            <person name="Collen J."/>
            <person name="Dattolo E."/>
            <person name="De Paoli E."/>
            <person name="Dittami S."/>
            <person name="Maumus F."/>
            <person name="Michel G."/>
            <person name="Kersting A."/>
            <person name="Lauritano C."/>
            <person name="Lohaus R."/>
            <person name="Toepel M."/>
            <person name="Tonon T."/>
            <person name="Vanneste K."/>
            <person name="Amirebrahimi M."/>
            <person name="Brakel J."/>
            <person name="Bostroem C."/>
            <person name="Chovatia M."/>
            <person name="Grimwood J."/>
            <person name="Jenkins J.W."/>
            <person name="Jueterbock A."/>
            <person name="Mraz A."/>
            <person name="Stam W.T."/>
            <person name="Tice H."/>
            <person name="Bornberg-Bauer E."/>
            <person name="Green P.J."/>
            <person name="Pearson G.A."/>
            <person name="Procaccini G."/>
            <person name="Duarte C.M."/>
            <person name="Schmutz J."/>
            <person name="Reusch T.B.H."/>
            <person name="Van de Peer Y."/>
        </authorList>
    </citation>
    <scope>NUCLEOTIDE SEQUENCE [LARGE SCALE GENOMIC DNA]</scope>
    <source>
        <strain evidence="22">cv. Finnish</strain>
    </source>
</reference>
<dbReference type="InterPro" id="IPR036884">
    <property type="entry name" value="2Fe-2S-bd_dom_sf"/>
</dbReference>
<keyword evidence="5 18" id="KW-0001">2Fe-2S</keyword>
<dbReference type="GO" id="GO:0004031">
    <property type="term" value="F:aldehyde oxidase activity"/>
    <property type="evidence" value="ECO:0007669"/>
    <property type="project" value="UniProtKB-ARBA"/>
</dbReference>
<dbReference type="Pfam" id="PF20256">
    <property type="entry name" value="MoCoBD_2"/>
    <property type="match status" value="1"/>
</dbReference>
<evidence type="ECO:0000256" key="15">
    <source>
        <dbReference type="ARBA" id="ARBA00066063"/>
    </source>
</evidence>
<dbReference type="InterPro" id="IPR016167">
    <property type="entry name" value="FAD-bd_PCMH_sub1"/>
</dbReference>
<keyword evidence="22" id="KW-1185">Reference proteome</keyword>
<dbReference type="Gene3D" id="3.10.20.30">
    <property type="match status" value="1"/>
</dbReference>
<dbReference type="PROSITE" id="PS51085">
    <property type="entry name" value="2FE2S_FER_2"/>
    <property type="match status" value="1"/>
</dbReference>
<dbReference type="EMBL" id="LFYR01000901">
    <property type="protein sequence ID" value="KMZ67533.1"/>
    <property type="molecule type" value="Genomic_DNA"/>
</dbReference>
<evidence type="ECO:0000256" key="4">
    <source>
        <dbReference type="ARBA" id="ARBA00022630"/>
    </source>
</evidence>
<evidence type="ECO:0000256" key="12">
    <source>
        <dbReference type="ARBA" id="ARBA00023027"/>
    </source>
</evidence>
<feature type="binding site" evidence="18">
    <location>
        <position position="1121"/>
    </location>
    <ligand>
        <name>Mo-molybdopterin</name>
        <dbReference type="ChEBI" id="CHEBI:71302"/>
    </ligand>
    <ligandPart>
        <name>Mo</name>
        <dbReference type="ChEBI" id="CHEBI:28685"/>
    </ligandPart>
</feature>
<feature type="binding site" evidence="18">
    <location>
        <position position="119"/>
    </location>
    <ligand>
        <name>[2Fe-2S] cluster</name>
        <dbReference type="ChEBI" id="CHEBI:190135"/>
        <label>2</label>
    </ligand>
</feature>
<dbReference type="InterPro" id="IPR016166">
    <property type="entry name" value="FAD-bd_PCMH"/>
</dbReference>
<dbReference type="GO" id="GO:0071949">
    <property type="term" value="F:FAD binding"/>
    <property type="evidence" value="ECO:0007669"/>
    <property type="project" value="InterPro"/>
</dbReference>
<comment type="cofactor">
    <cofactor evidence="18">
        <name>Mo-molybdopterin</name>
        <dbReference type="ChEBI" id="CHEBI:71302"/>
    </cofactor>
    <text evidence="18">Binds 1 Mo-molybdopterin (Mo-MPT) cofactor per subunit.</text>
</comment>
<dbReference type="Gene3D" id="3.30.465.10">
    <property type="match status" value="1"/>
</dbReference>
<feature type="binding site" evidence="18">
    <location>
        <position position="79"/>
    </location>
    <ligand>
        <name>[2Fe-2S] cluster</name>
        <dbReference type="ChEBI" id="CHEBI:190135"/>
        <label>1</label>
    </ligand>
</feature>
<keyword evidence="6 18" id="KW-0479">Metal-binding</keyword>
<comment type="subunit">
    <text evidence="15">Aldehyde oxidases (AO) are homodimers and heterodimers of AO subunits.</text>
</comment>
<dbReference type="SUPFAM" id="SSF55447">
    <property type="entry name" value="CO dehydrogenase flavoprotein C-terminal domain-like"/>
    <property type="match status" value="1"/>
</dbReference>
<dbReference type="InterPro" id="IPR006058">
    <property type="entry name" value="2Fe2S_fd_BS"/>
</dbReference>
<dbReference type="SUPFAM" id="SSF56176">
    <property type="entry name" value="FAD-binding/transporter-associated domain-like"/>
    <property type="match status" value="1"/>
</dbReference>
<keyword evidence="7 17" id="KW-0274">FAD</keyword>
<evidence type="ECO:0000256" key="9">
    <source>
        <dbReference type="ARBA" id="ARBA00023002"/>
    </source>
</evidence>
<comment type="cofactor">
    <cofactor evidence="14">
        <name>[2Fe-2S] cluster</name>
        <dbReference type="ChEBI" id="CHEBI:190135"/>
    </cofactor>
</comment>
<dbReference type="FunFam" id="3.30.365.10:FF:000001">
    <property type="entry name" value="Xanthine dehydrogenase oxidase"/>
    <property type="match status" value="1"/>
</dbReference>
<protein>
    <submittedName>
        <fullName evidence="21">Indole-3-acetaldehyde oxidase</fullName>
    </submittedName>
</protein>
<dbReference type="InterPro" id="IPR037165">
    <property type="entry name" value="AldOxase/xan_DH_Mopterin-bd_sf"/>
</dbReference>
<name>A0A0K9PEN3_ZOSMR</name>
<gene>
    <name evidence="21" type="ORF">ZOSMA_264G00100</name>
</gene>
<dbReference type="Gene3D" id="3.30.43.10">
    <property type="entry name" value="Uridine Diphospho-n-acetylenolpyruvylglucosamine Reductase, domain 2"/>
    <property type="match status" value="1"/>
</dbReference>
<feature type="binding site" evidence="18">
    <location>
        <position position="57"/>
    </location>
    <ligand>
        <name>[2Fe-2S] cluster</name>
        <dbReference type="ChEBI" id="CHEBI:190135"/>
        <label>1</label>
    </ligand>
</feature>
<keyword evidence="10 18" id="KW-0408">Iron</keyword>
<keyword evidence="4" id="KW-0285">Flavoprotein</keyword>
<evidence type="ECO:0000259" key="19">
    <source>
        <dbReference type="PROSITE" id="PS51085"/>
    </source>
</evidence>
<evidence type="ECO:0000256" key="14">
    <source>
        <dbReference type="ARBA" id="ARBA00034078"/>
    </source>
</evidence>
<organism evidence="21 22">
    <name type="scientific">Zostera marina</name>
    <name type="common">Eelgrass</name>
    <dbReference type="NCBI Taxonomy" id="29655"/>
    <lineage>
        <taxon>Eukaryota</taxon>
        <taxon>Viridiplantae</taxon>
        <taxon>Streptophyta</taxon>
        <taxon>Embryophyta</taxon>
        <taxon>Tracheophyta</taxon>
        <taxon>Spermatophyta</taxon>
        <taxon>Magnoliopsida</taxon>
        <taxon>Liliopsida</taxon>
        <taxon>Zosteraceae</taxon>
        <taxon>Zostera</taxon>
    </lineage>
</organism>
<dbReference type="GO" id="GO:0051537">
    <property type="term" value="F:2 iron, 2 sulfur cluster binding"/>
    <property type="evidence" value="ECO:0007669"/>
    <property type="project" value="UniProtKB-KW"/>
</dbReference>
<dbReference type="InterPro" id="IPR036683">
    <property type="entry name" value="CO_DH_flav_C_dom_sf"/>
</dbReference>
<dbReference type="SUPFAM" id="SSF54292">
    <property type="entry name" value="2Fe-2S ferredoxin-like"/>
    <property type="match status" value="1"/>
</dbReference>
<dbReference type="GO" id="GO:0016491">
    <property type="term" value="F:oxidoreductase activity"/>
    <property type="evidence" value="ECO:0000318"/>
    <property type="project" value="GO_Central"/>
</dbReference>
<evidence type="ECO:0000256" key="7">
    <source>
        <dbReference type="ARBA" id="ARBA00022827"/>
    </source>
</evidence>
<feature type="binding site" evidence="18">
    <location>
        <position position="54"/>
    </location>
    <ligand>
        <name>[2Fe-2S] cluster</name>
        <dbReference type="ChEBI" id="CHEBI:190135"/>
        <label>1</label>
    </ligand>
</feature>
<dbReference type="FunFam" id="1.10.150.120:FF:000006">
    <property type="entry name" value="Aldehyde oxidase"/>
    <property type="match status" value="1"/>
</dbReference>
<sequence length="1363" mass="149141">MEAAARWKMRNLVFAVNGQRFDLPTVDPSMSLLEFLRTETVYKGAKLGCGEGGCGACVVLLSRYDLVSRQIDESAVSSCLTLLCSVHLCSVTTTEGLGNSREGFHSIHQRFSGFHASQCGFCTPGMCMSLFSALRAADKSGNPPVGFSKLTSSEAEKAVSGNLCRCTGYRSIVDACKSFSADADIEDLGLNSFWGKGEEDSADVKKLPVYERDAVKTIPDFLKAEIEESRNSILQSRDEIRCNKFTTNLSGSSCSWFRPNSIDDLQALMKSQCDDEGQKRVKLVVGNTCSGVYKDLDEYDVYIDLRNIPELTMIRRDGSGIEFGAAVTISKAIEALKGNEEDELDRQLQSNENNVFSKIATHLSKVASQFVRNTASMGGNIIMAQKYPFASDISTVLLAAGSSVSFQIDSDKFNVTLEEFLEKPPFGPNFILLSIRIPSWNQDDPNNGKSAEESDFLFETYRASPRPFGNAVSYANAAFLAQMSAQKSGQLIVEKLQLAFGAYGSEHSIRTRNLEKYLMGKSITTSLMLEAIKLLKETILPKEGTSHPTYRLSLVVSFLYDFLQSISIRIPHTMVEGAHCKSLLSSKQTVKFSGDYFPIGEPIKKIGAEMQASGEAMYVDDIPSPKDCLYAAFVYSKKPMVLVKGIDFKSTPESGNIISIITINDIPDKGINIASGSLFGKEPLFPDPLIQFAGEPLAIVIAKTQKLANVAAAQAHVEYATDNSASPIFSVDQAVKSSNFFDIPPYLIPRQVGDISKGMSKANLKIITANIDLGSQYHFYMETQTALAIPDEGNCLVVYSSCQSPMLSQGIIAKCIGVPYHNIRLITRRVGGGFGGKAIRSVPVAVACSLAAYKLQRPVRMYLDRKTDMVITGGRHPMTINYSVAFSYDGNITALCLEVLINAGISEDISPILPNNIAGDLKKYDWGAFSCDFKICKTNLLTKTAMRGPGEIQGSYIAEAIIEHVASTLSIDPHSVRMINLHSLKSIKMFYEKEFIEPEEYTLPQIIEKLVVSANFKQRIKDIREFNGHNRWKKRGISCVPIVHPLYVMKVPGKVSILDDSSIVVEVGGIELGQGLWTKVKQMVAFVLGKLCKDSGQEVMDRIRIIQADSLSLIQGGFTAGSTTSESSCAAVRLACDILVDRLMPIKETITSQSDSFSWSSLISKALFESVNLSASAYYVPDPNSQSYLIYGAAISEVEIDLLTGGTIIFRSDLLYDCGQSLNPAVDLGQIEGAFVQGIGFFMLEEYSMNADGLVTSDGTWTYKIPTIDTIPRQFNVEILNSGVHKNRVLSSKGSGEPPLLLSASVHCAVRDAIKEARKELFSNGGGAEDEDPRVFQLPVPATMPVVKELCGFDNVETHLMKK</sequence>
<evidence type="ECO:0000259" key="20">
    <source>
        <dbReference type="PROSITE" id="PS51387"/>
    </source>
</evidence>
<dbReference type="InterPro" id="IPR046867">
    <property type="entry name" value="AldOxase/xan_DH_MoCoBD2"/>
</dbReference>
<comment type="similarity">
    <text evidence="2">Belongs to the xanthine dehydrogenase family.</text>
</comment>
<evidence type="ECO:0000313" key="22">
    <source>
        <dbReference type="Proteomes" id="UP000036987"/>
    </source>
</evidence>
<dbReference type="PIRSF" id="PIRSF000127">
    <property type="entry name" value="Xanthine_DH"/>
    <property type="match status" value="1"/>
</dbReference>
<dbReference type="PROSITE" id="PS00197">
    <property type="entry name" value="2FE2S_FER_1"/>
    <property type="match status" value="1"/>
</dbReference>
<dbReference type="Pfam" id="PF01799">
    <property type="entry name" value="Fer2_2"/>
    <property type="match status" value="1"/>
</dbReference>
<dbReference type="InterPro" id="IPR002346">
    <property type="entry name" value="Mopterin_DH_FAD-bd"/>
</dbReference>
<dbReference type="InterPro" id="IPR012675">
    <property type="entry name" value="Beta-grasp_dom_sf"/>
</dbReference>
<evidence type="ECO:0000256" key="2">
    <source>
        <dbReference type="ARBA" id="ARBA00006849"/>
    </source>
</evidence>
<dbReference type="InterPro" id="IPR036856">
    <property type="entry name" value="Ald_Oxase/Xan_DH_a/b_sf"/>
</dbReference>
<dbReference type="Gene3D" id="1.10.150.120">
    <property type="entry name" value="[2Fe-2S]-binding domain"/>
    <property type="match status" value="1"/>
</dbReference>
<evidence type="ECO:0000256" key="10">
    <source>
        <dbReference type="ARBA" id="ARBA00023004"/>
    </source>
</evidence>
<dbReference type="FunFam" id="3.10.20.30:FF:000012">
    <property type="entry name" value="Xanthine dehydrogenase/oxidase"/>
    <property type="match status" value="1"/>
</dbReference>
<feature type="binding site" evidence="18">
    <location>
        <position position="947"/>
    </location>
    <ligand>
        <name>Mo-molybdopterin</name>
        <dbReference type="ChEBI" id="CHEBI:71302"/>
    </ligand>
    <ligandPart>
        <name>Mo</name>
        <dbReference type="ChEBI" id="CHEBI:28685"/>
    </ligandPart>
</feature>
<dbReference type="GO" id="GO:0009851">
    <property type="term" value="P:auxin biosynthetic process"/>
    <property type="evidence" value="ECO:0007669"/>
    <property type="project" value="UniProtKB-KW"/>
</dbReference>
<dbReference type="InterPro" id="IPR016208">
    <property type="entry name" value="Ald_Oxase/xanthine_DH-like"/>
</dbReference>
<accession>A0A0K9PEN3</accession>
<dbReference type="Gene3D" id="3.30.365.10">
    <property type="entry name" value="Aldehyde oxidase/xanthine dehydrogenase, molybdopterin binding domain"/>
    <property type="match status" value="4"/>
</dbReference>
<dbReference type="Proteomes" id="UP000036987">
    <property type="component" value="Unassembled WGS sequence"/>
</dbReference>
<keyword evidence="13" id="KW-0073">Auxin biosynthesis</keyword>
<dbReference type="InterPro" id="IPR036318">
    <property type="entry name" value="FAD-bd_PCMH-like_sf"/>
</dbReference>
<evidence type="ECO:0000256" key="3">
    <source>
        <dbReference type="ARBA" id="ARBA00022505"/>
    </source>
</evidence>
<dbReference type="Pfam" id="PF03450">
    <property type="entry name" value="CO_deh_flav_C"/>
    <property type="match status" value="1"/>
</dbReference>
<dbReference type="SMART" id="SM01008">
    <property type="entry name" value="Ald_Xan_dh_C"/>
    <property type="match status" value="1"/>
</dbReference>
<dbReference type="PANTHER" id="PTHR11908">
    <property type="entry name" value="XANTHINE DEHYDROGENASE"/>
    <property type="match status" value="1"/>
</dbReference>
<dbReference type="SUPFAM" id="SSF54665">
    <property type="entry name" value="CO dehydrogenase molybdoprotein N-domain-like"/>
    <property type="match status" value="1"/>
</dbReference>
<feature type="binding site" evidence="17">
    <location>
        <position position="392"/>
    </location>
    <ligand>
        <name>FAD</name>
        <dbReference type="ChEBI" id="CHEBI:57692"/>
    </ligand>
</feature>
<comment type="cofactor">
    <cofactor evidence="1 17">
        <name>FAD</name>
        <dbReference type="ChEBI" id="CHEBI:57692"/>
    </cofactor>
</comment>
<dbReference type="OrthoDB" id="8300278at2759"/>
<feature type="binding site" evidence="17">
    <location>
        <position position="432"/>
    </location>
    <ligand>
        <name>FAD</name>
        <dbReference type="ChEBI" id="CHEBI:57692"/>
    </ligand>
</feature>
<evidence type="ECO:0000313" key="21">
    <source>
        <dbReference type="EMBL" id="KMZ67533.1"/>
    </source>
</evidence>
<comment type="cofactor">
    <cofactor evidence="18">
        <name>[2Fe-2S] cluster</name>
        <dbReference type="ChEBI" id="CHEBI:190135"/>
    </cofactor>
    <text evidence="18">Binds 2 [2Fe-2S] clusters.</text>
</comment>
<feature type="domain" description="2Fe-2S ferredoxin-type" evidence="19">
    <location>
        <begin position="10"/>
        <end position="97"/>
    </location>
</feature>
<feature type="binding site" evidence="18">
    <location>
        <position position="49"/>
    </location>
    <ligand>
        <name>[2Fe-2S] cluster</name>
        <dbReference type="ChEBI" id="CHEBI:190135"/>
        <label>1</label>
    </ligand>
</feature>
<dbReference type="Gene3D" id="3.30.390.50">
    <property type="entry name" value="CO dehydrogenase flavoprotein, C-terminal domain"/>
    <property type="match status" value="1"/>
</dbReference>
<dbReference type="Pfam" id="PF00111">
    <property type="entry name" value="Fer2"/>
    <property type="match status" value="1"/>
</dbReference>
<feature type="binding site" evidence="17">
    <location>
        <begin position="376"/>
        <end position="380"/>
    </location>
    <ligand>
        <name>FAD</name>
        <dbReference type="ChEBI" id="CHEBI:57692"/>
    </ligand>
</feature>
<dbReference type="InterPro" id="IPR002888">
    <property type="entry name" value="2Fe-2S-bd"/>
</dbReference>
<dbReference type="Pfam" id="PF02738">
    <property type="entry name" value="MoCoBD_1"/>
    <property type="match status" value="1"/>
</dbReference>
<dbReference type="PROSITE" id="PS51387">
    <property type="entry name" value="FAD_PCMH"/>
    <property type="match status" value="1"/>
</dbReference>
<dbReference type="SMART" id="SM01092">
    <property type="entry name" value="CO_deh_flav_C"/>
    <property type="match status" value="1"/>
</dbReference>
<comment type="caution">
    <text evidence="21">The sequence shown here is derived from an EMBL/GenBank/DDBJ whole genome shotgun (WGS) entry which is preliminary data.</text>
</comment>
<evidence type="ECO:0000256" key="8">
    <source>
        <dbReference type="ARBA" id="ARBA00022865"/>
    </source>
</evidence>
<dbReference type="Gene3D" id="3.90.1170.50">
    <property type="entry name" value="Aldehyde oxidase/xanthine dehydrogenase, a/b hammerhead"/>
    <property type="match status" value="1"/>
</dbReference>
<dbReference type="InterPro" id="IPR036010">
    <property type="entry name" value="2Fe-2S_ferredoxin-like_sf"/>
</dbReference>
<evidence type="ECO:0000256" key="6">
    <source>
        <dbReference type="ARBA" id="ARBA00022723"/>
    </source>
</evidence>
<evidence type="ECO:0000256" key="13">
    <source>
        <dbReference type="ARBA" id="ARBA00023070"/>
    </source>
</evidence>
<dbReference type="Pfam" id="PF00941">
    <property type="entry name" value="FAD_binding_5"/>
    <property type="match status" value="1"/>
</dbReference>
<keyword evidence="9" id="KW-0560">Oxidoreductase</keyword>
<dbReference type="InterPro" id="IPR000674">
    <property type="entry name" value="Ald_Oxase/Xan_DH_a/b"/>
</dbReference>
<feature type="active site" description="Proton acceptor" evidence="16">
    <location>
        <position position="1297"/>
    </location>
</feature>
<keyword evidence="8" id="KW-0937">Abscisic acid biosynthesis</keyword>
<dbReference type="GO" id="GO:0005506">
    <property type="term" value="F:iron ion binding"/>
    <property type="evidence" value="ECO:0007669"/>
    <property type="project" value="InterPro"/>
</dbReference>
<dbReference type="SUPFAM" id="SSF47741">
    <property type="entry name" value="CO dehydrogenase ISP C-domain like"/>
    <property type="match status" value="1"/>
</dbReference>
<feature type="binding site" evidence="18">
    <location>
        <position position="164"/>
    </location>
    <ligand>
        <name>[2Fe-2S] cluster</name>
        <dbReference type="ChEBI" id="CHEBI:190135"/>
        <label>2</label>
    </ligand>
</feature>
<dbReference type="OMA" id="HWYWPKT"/>
<evidence type="ECO:0000256" key="16">
    <source>
        <dbReference type="PIRSR" id="PIRSR000127-1"/>
    </source>
</evidence>
<evidence type="ECO:0000256" key="1">
    <source>
        <dbReference type="ARBA" id="ARBA00001974"/>
    </source>
</evidence>
<feature type="binding site" evidence="18">
    <location>
        <position position="803"/>
    </location>
    <ligand>
        <name>Mo-molybdopterin</name>
        <dbReference type="ChEBI" id="CHEBI:71302"/>
    </ligand>
    <ligandPart>
        <name>Mo</name>
        <dbReference type="ChEBI" id="CHEBI:28685"/>
    </ligandPart>
</feature>
<dbReference type="Pfam" id="PF01315">
    <property type="entry name" value="Ald_Xan_dh_C"/>
    <property type="match status" value="1"/>
</dbReference>
<dbReference type="STRING" id="29655.A0A0K9PEN3"/>
<dbReference type="SUPFAM" id="SSF56003">
    <property type="entry name" value="Molybdenum cofactor-binding domain"/>
    <property type="match status" value="1"/>
</dbReference>
<keyword evidence="11 18" id="KW-0411">Iron-sulfur</keyword>
<proteinExistence type="inferred from homology"/>
<evidence type="ECO:0000256" key="18">
    <source>
        <dbReference type="PIRSR" id="PIRSR000127-3"/>
    </source>
</evidence>
<evidence type="ECO:0000256" key="17">
    <source>
        <dbReference type="PIRSR" id="PIRSR000127-2"/>
    </source>
</evidence>
<feature type="domain" description="FAD-binding PCMH-type" evidence="20">
    <location>
        <begin position="249"/>
        <end position="442"/>
    </location>
</feature>
<keyword evidence="12" id="KW-0520">NAD</keyword>
<feature type="binding site" evidence="18">
    <location>
        <position position="166"/>
    </location>
    <ligand>
        <name>[2Fe-2S] cluster</name>
        <dbReference type="ChEBI" id="CHEBI:190135"/>
        <label>2</label>
    </ligand>
</feature>
<dbReference type="InterPro" id="IPR005107">
    <property type="entry name" value="CO_DH_flav_C"/>
</dbReference>
<evidence type="ECO:0000256" key="5">
    <source>
        <dbReference type="ARBA" id="ARBA00022714"/>
    </source>
</evidence>
<feature type="binding site" evidence="18">
    <location>
        <position position="122"/>
    </location>
    <ligand>
        <name>[2Fe-2S] cluster</name>
        <dbReference type="ChEBI" id="CHEBI:190135"/>
        <label>2</label>
    </ligand>
</feature>
<evidence type="ECO:0000256" key="11">
    <source>
        <dbReference type="ARBA" id="ARBA00023014"/>
    </source>
</evidence>
<dbReference type="InterPro" id="IPR016169">
    <property type="entry name" value="FAD-bd_PCMH_sub2"/>
</dbReference>
<feature type="binding site" evidence="18">
    <location>
        <position position="834"/>
    </location>
    <ligand>
        <name>Mo-molybdopterin</name>
        <dbReference type="ChEBI" id="CHEBI:71302"/>
    </ligand>
    <ligandPart>
        <name>Mo</name>
        <dbReference type="ChEBI" id="CHEBI:28685"/>
    </ligandPart>
</feature>
<dbReference type="GO" id="GO:0009688">
    <property type="term" value="P:abscisic acid biosynthetic process"/>
    <property type="evidence" value="ECO:0007669"/>
    <property type="project" value="UniProtKB-KW"/>
</dbReference>
<dbReference type="InterPro" id="IPR008274">
    <property type="entry name" value="AldOxase/xan_DH_MoCoBD1"/>
</dbReference>